<evidence type="ECO:0000313" key="4">
    <source>
        <dbReference type="Proteomes" id="UP000184356"/>
    </source>
</evidence>
<evidence type="ECO:0000313" key="3">
    <source>
        <dbReference type="EMBL" id="OJJ65293.1"/>
    </source>
</evidence>
<dbReference type="Pfam" id="PF20938">
    <property type="entry name" value="DUF2264_C"/>
    <property type="match status" value="1"/>
</dbReference>
<dbReference type="InterPro" id="IPR016624">
    <property type="entry name" value="UCP014753"/>
</dbReference>
<evidence type="ECO:0000259" key="2">
    <source>
        <dbReference type="Pfam" id="PF20938"/>
    </source>
</evidence>
<name>A0A1L9U178_9EURO</name>
<feature type="domain" description="DUF2264" evidence="2">
    <location>
        <begin position="384"/>
        <end position="676"/>
    </location>
</feature>
<keyword evidence="4" id="KW-1185">Reference proteome</keyword>
<reference evidence="4" key="1">
    <citation type="journal article" date="2017" name="Genome Biol.">
        <title>Comparative genomics reveals high biological diversity and specific adaptations in the industrially and medically important fungal genus Aspergillus.</title>
        <authorList>
            <person name="de Vries R.P."/>
            <person name="Riley R."/>
            <person name="Wiebenga A."/>
            <person name="Aguilar-Osorio G."/>
            <person name="Amillis S."/>
            <person name="Uchima C.A."/>
            <person name="Anderluh G."/>
            <person name="Asadollahi M."/>
            <person name="Askin M."/>
            <person name="Barry K."/>
            <person name="Battaglia E."/>
            <person name="Bayram O."/>
            <person name="Benocci T."/>
            <person name="Braus-Stromeyer S.A."/>
            <person name="Caldana C."/>
            <person name="Canovas D."/>
            <person name="Cerqueira G.C."/>
            <person name="Chen F."/>
            <person name="Chen W."/>
            <person name="Choi C."/>
            <person name="Clum A."/>
            <person name="Dos Santos R.A."/>
            <person name="Damasio A.R."/>
            <person name="Diallinas G."/>
            <person name="Emri T."/>
            <person name="Fekete E."/>
            <person name="Flipphi M."/>
            <person name="Freyberg S."/>
            <person name="Gallo A."/>
            <person name="Gournas C."/>
            <person name="Habgood R."/>
            <person name="Hainaut M."/>
            <person name="Harispe M.L."/>
            <person name="Henrissat B."/>
            <person name="Hilden K.S."/>
            <person name="Hope R."/>
            <person name="Hossain A."/>
            <person name="Karabika E."/>
            <person name="Karaffa L."/>
            <person name="Karanyi Z."/>
            <person name="Krasevec N."/>
            <person name="Kuo A."/>
            <person name="Kusch H."/>
            <person name="LaButti K."/>
            <person name="Lagendijk E.L."/>
            <person name="Lapidus A."/>
            <person name="Levasseur A."/>
            <person name="Lindquist E."/>
            <person name="Lipzen A."/>
            <person name="Logrieco A.F."/>
            <person name="MacCabe A."/>
            <person name="Maekelae M.R."/>
            <person name="Malavazi I."/>
            <person name="Melin P."/>
            <person name="Meyer V."/>
            <person name="Mielnichuk N."/>
            <person name="Miskei M."/>
            <person name="Molnar A.P."/>
            <person name="Mule G."/>
            <person name="Ngan C.Y."/>
            <person name="Orejas M."/>
            <person name="Orosz E."/>
            <person name="Ouedraogo J.P."/>
            <person name="Overkamp K.M."/>
            <person name="Park H.-S."/>
            <person name="Perrone G."/>
            <person name="Piumi F."/>
            <person name="Punt P.J."/>
            <person name="Ram A.F."/>
            <person name="Ramon A."/>
            <person name="Rauscher S."/>
            <person name="Record E."/>
            <person name="Riano-Pachon D.M."/>
            <person name="Robert V."/>
            <person name="Roehrig J."/>
            <person name="Ruller R."/>
            <person name="Salamov A."/>
            <person name="Salih N.S."/>
            <person name="Samson R.A."/>
            <person name="Sandor E."/>
            <person name="Sanguinetti M."/>
            <person name="Schuetze T."/>
            <person name="Sepcic K."/>
            <person name="Shelest E."/>
            <person name="Sherlock G."/>
            <person name="Sophianopoulou V."/>
            <person name="Squina F.M."/>
            <person name="Sun H."/>
            <person name="Susca A."/>
            <person name="Todd R.B."/>
            <person name="Tsang A."/>
            <person name="Unkles S.E."/>
            <person name="van de Wiele N."/>
            <person name="van Rossen-Uffink D."/>
            <person name="Oliveira J.V."/>
            <person name="Vesth T.C."/>
            <person name="Visser J."/>
            <person name="Yu J.-H."/>
            <person name="Zhou M."/>
            <person name="Andersen M.R."/>
            <person name="Archer D.B."/>
            <person name="Baker S.E."/>
            <person name="Benoit I."/>
            <person name="Brakhage A.A."/>
            <person name="Braus G.H."/>
            <person name="Fischer R."/>
            <person name="Frisvad J.C."/>
            <person name="Goldman G.H."/>
            <person name="Houbraken J."/>
            <person name="Oakley B."/>
            <person name="Pocsi I."/>
            <person name="Scazzocchio C."/>
            <person name="Seiboth B."/>
            <person name="vanKuyk P.A."/>
            <person name="Wortman J."/>
            <person name="Dyer P.S."/>
            <person name="Grigoriev I.V."/>
        </authorList>
    </citation>
    <scope>NUCLEOTIDE SEQUENCE [LARGE SCALE GENOMIC DNA]</scope>
    <source>
        <strain evidence="4">CBS 593.65</strain>
    </source>
</reference>
<gene>
    <name evidence="3" type="ORF">ASPSYDRAFT_128522</name>
</gene>
<dbReference type="OrthoDB" id="5150166at2759"/>
<dbReference type="PANTHER" id="PTHR35339:SF2">
    <property type="entry name" value="DUF2264 DOMAIN-CONTAINING PROTEIN-RELATED"/>
    <property type="match status" value="1"/>
</dbReference>
<accession>A0A1L9U178</accession>
<feature type="domain" description="DUF2264" evidence="1">
    <location>
        <begin position="14"/>
        <end position="368"/>
    </location>
</feature>
<dbReference type="VEuPathDB" id="FungiDB:ASPSYDRAFT_128522"/>
<proteinExistence type="predicted"/>
<dbReference type="RefSeq" id="XP_040709099.1">
    <property type="nucleotide sequence ID" value="XM_040840500.1"/>
</dbReference>
<dbReference type="Pfam" id="PF10022">
    <property type="entry name" value="DUF2264"/>
    <property type="match status" value="1"/>
</dbReference>
<dbReference type="STRING" id="1036612.A0A1L9U178"/>
<sequence length="691" mass="77498">MPPLPGFSDNPFESRSDLVRAANAIIGALEPYKSKGKARIKIPVATAAGFEETAAQLEGFARPLWVVPFLLNDGVDGNVNLASWVHGLQTGTDPNSREYWGDLTDFDQRMVEMESIAVALLAAPDAFLGPMSASARRNLSTWLRQINDHKMPRNNWLWFRVFVNLALIKTLGILRDELQGQINADLNTLDTFQIGDGWSSDGVWGDERKQADYYSGSFAIQFAQLLYVRFNGDEDHARAEQYRRSARQFGSVFWRYFDANGAAIPFGRSMTYRFAFAAFWSAAACADVQLPEPLRNIGSVKGMLLRHLRWWSKCPDIFNVDGTMNIGFTYPNMYLAENYNSPQSVYWCLKSFTVLMLPEDHHFWQAPELLHPSLVDPTTTTLPRVQAVWPPRHILCNTTEHHFFLSSGQMTRKSHKAREAKYGKFAYSAFGFSVPCGPLLEQIAPDSTLSVSHDDGETWKVRSEPFGERIVDIKISGRNTRVIPAISSVWCPWKYIDLAITTVLIPLVEECPGWHIRVHRIKSKRAPEQFQWKRIELVDAGFALDAESCSAGLIPQVQSVSGEVQGYCVNRSECLVKSHAGVSGIVDFAGQSGISDQSIKTDVQTRGFVMRADPNTNIIASRTFIPCIRNNIAVVEQEQADNMDVEYWLVSGIFAVSASAGLGQDAIDSMWLNRPQPSIRIMDDDVDITFE</sequence>
<dbReference type="InterPro" id="IPR049349">
    <property type="entry name" value="DUF2264_N"/>
</dbReference>
<dbReference type="AlphaFoldDB" id="A0A1L9U178"/>
<evidence type="ECO:0008006" key="5">
    <source>
        <dbReference type="Google" id="ProtNLM"/>
    </source>
</evidence>
<dbReference type="GeneID" id="63756573"/>
<evidence type="ECO:0000259" key="1">
    <source>
        <dbReference type="Pfam" id="PF10022"/>
    </source>
</evidence>
<protein>
    <recommendedName>
        <fullName evidence="5">DUF2264 domain-containing protein</fullName>
    </recommendedName>
</protein>
<dbReference type="EMBL" id="KV878582">
    <property type="protein sequence ID" value="OJJ65293.1"/>
    <property type="molecule type" value="Genomic_DNA"/>
</dbReference>
<dbReference type="Proteomes" id="UP000184356">
    <property type="component" value="Unassembled WGS sequence"/>
</dbReference>
<dbReference type="InterPro" id="IPR049237">
    <property type="entry name" value="DUF2264_C"/>
</dbReference>
<dbReference type="PIRSF" id="PIRSF014753">
    <property type="entry name" value="UCP014753"/>
    <property type="match status" value="1"/>
</dbReference>
<organism evidence="3 4">
    <name type="scientific">Aspergillus sydowii CBS 593.65</name>
    <dbReference type="NCBI Taxonomy" id="1036612"/>
    <lineage>
        <taxon>Eukaryota</taxon>
        <taxon>Fungi</taxon>
        <taxon>Dikarya</taxon>
        <taxon>Ascomycota</taxon>
        <taxon>Pezizomycotina</taxon>
        <taxon>Eurotiomycetes</taxon>
        <taxon>Eurotiomycetidae</taxon>
        <taxon>Eurotiales</taxon>
        <taxon>Aspergillaceae</taxon>
        <taxon>Aspergillus</taxon>
        <taxon>Aspergillus subgen. Nidulantes</taxon>
    </lineage>
</organism>
<dbReference type="PANTHER" id="PTHR35339">
    <property type="entry name" value="LINALOOL DEHYDRATASE_ISOMERASE DOMAIN-CONTAINING PROTEIN"/>
    <property type="match status" value="1"/>
</dbReference>